<name>Q1CWC5_MYXXD</name>
<evidence type="ECO:0000313" key="3">
    <source>
        <dbReference type="Proteomes" id="UP000002402"/>
    </source>
</evidence>
<dbReference type="eggNOG" id="ENOG5032TC9">
    <property type="taxonomic scope" value="Bacteria"/>
</dbReference>
<dbReference type="HOGENOM" id="CLU_936352_0_0_7"/>
<dbReference type="OrthoDB" id="5509611at2"/>
<protein>
    <recommendedName>
        <fullName evidence="4">DUF3137 domain-containing protein</fullName>
    </recommendedName>
</protein>
<dbReference type="KEGG" id="mxa:MXAN_7185"/>
<dbReference type="EMBL" id="CP000113">
    <property type="protein sequence ID" value="ABF89326.1"/>
    <property type="molecule type" value="Genomic_DNA"/>
</dbReference>
<feature type="transmembrane region" description="Helical" evidence="1">
    <location>
        <begin position="119"/>
        <end position="141"/>
    </location>
</feature>
<feature type="transmembrane region" description="Helical" evidence="1">
    <location>
        <begin position="90"/>
        <end position="107"/>
    </location>
</feature>
<keyword evidence="1" id="KW-0812">Transmembrane</keyword>
<reference evidence="2 3" key="1">
    <citation type="journal article" date="2006" name="Proc. Natl. Acad. Sci. U.S.A.">
        <title>Evolution of sensory complexity recorded in a myxobacterial genome.</title>
        <authorList>
            <person name="Goldman B.S."/>
            <person name="Nierman W.C."/>
            <person name="Kaiser D."/>
            <person name="Slater S.C."/>
            <person name="Durkin A.S."/>
            <person name="Eisen J.A."/>
            <person name="Ronning C.M."/>
            <person name="Barbazuk W.B."/>
            <person name="Blanchard M."/>
            <person name="Field C."/>
            <person name="Halling C."/>
            <person name="Hinkle G."/>
            <person name="Iartchuk O."/>
            <person name="Kim H.S."/>
            <person name="Mackenzie C."/>
            <person name="Madupu R."/>
            <person name="Miller N."/>
            <person name="Shvartsbeyn A."/>
            <person name="Sullivan S.A."/>
            <person name="Vaudin M."/>
            <person name="Wiegand R."/>
            <person name="Kaplan H.B."/>
        </authorList>
    </citation>
    <scope>NUCLEOTIDE SEQUENCE [LARGE SCALE GENOMIC DNA]</scope>
    <source>
        <strain evidence="3">DK1622</strain>
    </source>
</reference>
<keyword evidence="1" id="KW-0472">Membrane</keyword>
<proteinExistence type="predicted"/>
<dbReference type="Proteomes" id="UP000002402">
    <property type="component" value="Chromosome"/>
</dbReference>
<evidence type="ECO:0008006" key="4">
    <source>
        <dbReference type="Google" id="ProtNLM"/>
    </source>
</evidence>
<evidence type="ECO:0000313" key="2">
    <source>
        <dbReference type="EMBL" id="ABF89326.1"/>
    </source>
</evidence>
<dbReference type="STRING" id="246197.MXAN_7185"/>
<keyword evidence="1" id="KW-1133">Transmembrane helix</keyword>
<accession>Q1CWC5</accession>
<sequence length="346" mass="39794">MGRHTRVAIAARPGRQTGGFDPYGTGPYASPFFRSAEGARLTVAFNIDRFREERVYRCTGPIRELREDLERLRLLDMDVEQSRRKWRNSAWVCLAATVAVFIYRMTLDEGLEDALAWRLTLWPGLVLLAGTVGCFVVYLRFRRLDLENRRYTLASQVIHRLRRDIGPDASVRLELDFTPVDSPEKLLGKHTTPSGWEAENFSDPWFSLQTRLLDGTHLRIAMVQRLMKRSRTRRSASGKYKTKHRQDSWALLQVQLRVKAARHQDLALLEPEARQAMRLPGDVAVDKLQLGEDRMFLRTLVEKDWDAGPNVQGDAVDAPKTVVMMLLSLYQVLNYSRQLRQQAKAS</sequence>
<dbReference type="EnsemblBacteria" id="ABF89326">
    <property type="protein sequence ID" value="ABF89326"/>
    <property type="gene ID" value="MXAN_7185"/>
</dbReference>
<organism evidence="2 3">
    <name type="scientific">Myxococcus xanthus (strain DK1622)</name>
    <dbReference type="NCBI Taxonomy" id="246197"/>
    <lineage>
        <taxon>Bacteria</taxon>
        <taxon>Pseudomonadati</taxon>
        <taxon>Myxococcota</taxon>
        <taxon>Myxococcia</taxon>
        <taxon>Myxococcales</taxon>
        <taxon>Cystobacterineae</taxon>
        <taxon>Myxococcaceae</taxon>
        <taxon>Myxococcus</taxon>
    </lineage>
</organism>
<evidence type="ECO:0000256" key="1">
    <source>
        <dbReference type="SAM" id="Phobius"/>
    </source>
</evidence>
<keyword evidence="3" id="KW-1185">Reference proteome</keyword>
<gene>
    <name evidence="2" type="ordered locus">MXAN_7185</name>
</gene>
<dbReference type="AlphaFoldDB" id="Q1CWC5"/>